<dbReference type="Proteomes" id="UP000092018">
    <property type="component" value="Plasmid unnamed1"/>
</dbReference>
<evidence type="ECO:0000313" key="2">
    <source>
        <dbReference type="EMBL" id="ANO35497.1"/>
    </source>
</evidence>
<protein>
    <submittedName>
        <fullName evidence="2">Uncharacterized protein</fullName>
    </submittedName>
</protein>
<dbReference type="KEGG" id="vbr:A6E01_19995"/>
<evidence type="ECO:0000256" key="1">
    <source>
        <dbReference type="SAM" id="Phobius"/>
    </source>
</evidence>
<keyword evidence="2" id="KW-0614">Plasmid</keyword>
<name>A0AAN1CUF9_9VIBR</name>
<keyword evidence="1" id="KW-0812">Transmembrane</keyword>
<sequence length="86" mass="9077">MITSKNLDKLATKVAVSAFLIALIAFIIGTIGARIWTVEIAKVGLLTGLFSITAGVSFRVLASLAITGLKTKEDTINRASEKRSAV</sequence>
<keyword evidence="1" id="KW-0472">Membrane</keyword>
<dbReference type="EMBL" id="CP016179">
    <property type="protein sequence ID" value="ANO35497.1"/>
    <property type="molecule type" value="Genomic_DNA"/>
</dbReference>
<proteinExistence type="predicted"/>
<feature type="transmembrane region" description="Helical" evidence="1">
    <location>
        <begin position="12"/>
        <end position="37"/>
    </location>
</feature>
<reference evidence="2 3" key="1">
    <citation type="submission" date="2016-06" db="EMBL/GenBank/DDBJ databases">
        <title>Adaptive Radiation by Waves of Gene Transfer Leads to Fine-Scale Resource Partitioning in Marine Microbes.</title>
        <authorList>
            <person name="Hehemann J.-H."/>
            <person name="Arevalo P."/>
            <person name="Datta M.S."/>
            <person name="Yu X."/>
            <person name="Corzett C."/>
            <person name="Henschel A."/>
            <person name="Preheim S.P."/>
            <person name="Timberlake S."/>
            <person name="Alm E.J."/>
            <person name="Polz M.F."/>
        </authorList>
    </citation>
    <scope>NUCLEOTIDE SEQUENCE [LARGE SCALE GENOMIC DNA]</scope>
    <source>
        <strain evidence="2 3">FF50</strain>
        <plasmid evidence="2 3">unnamed1</plasmid>
    </source>
</reference>
<keyword evidence="1" id="KW-1133">Transmembrane helix</keyword>
<organism evidence="2 3">
    <name type="scientific">Vibrio breoganii</name>
    <dbReference type="NCBI Taxonomy" id="553239"/>
    <lineage>
        <taxon>Bacteria</taxon>
        <taxon>Pseudomonadati</taxon>
        <taxon>Pseudomonadota</taxon>
        <taxon>Gammaproteobacteria</taxon>
        <taxon>Vibrionales</taxon>
        <taxon>Vibrionaceae</taxon>
        <taxon>Vibrio</taxon>
    </lineage>
</organism>
<evidence type="ECO:0000313" key="3">
    <source>
        <dbReference type="Proteomes" id="UP000092018"/>
    </source>
</evidence>
<dbReference type="RefSeq" id="WP_065211259.1">
    <property type="nucleotide sequence ID" value="NZ_CP016179.1"/>
</dbReference>
<geneLocation type="plasmid" evidence="2 3">
    <name>unnamed1</name>
</geneLocation>
<accession>A0AAN1CUF9</accession>
<feature type="transmembrane region" description="Helical" evidence="1">
    <location>
        <begin position="43"/>
        <end position="62"/>
    </location>
</feature>
<gene>
    <name evidence="2" type="ORF">A6E01_19995</name>
</gene>
<dbReference type="AlphaFoldDB" id="A0AAN1CUF9"/>